<reference evidence="1" key="1">
    <citation type="submission" date="2023-03" db="EMBL/GenBank/DDBJ databases">
        <title>Massive genome expansion in bonnet fungi (Mycena s.s.) driven by repeated elements and novel gene families across ecological guilds.</title>
        <authorList>
            <consortium name="Lawrence Berkeley National Laboratory"/>
            <person name="Harder C.B."/>
            <person name="Miyauchi S."/>
            <person name="Viragh M."/>
            <person name="Kuo A."/>
            <person name="Thoen E."/>
            <person name="Andreopoulos B."/>
            <person name="Lu D."/>
            <person name="Skrede I."/>
            <person name="Drula E."/>
            <person name="Henrissat B."/>
            <person name="Morin E."/>
            <person name="Kohler A."/>
            <person name="Barry K."/>
            <person name="LaButti K."/>
            <person name="Morin E."/>
            <person name="Salamov A."/>
            <person name="Lipzen A."/>
            <person name="Mereny Z."/>
            <person name="Hegedus B."/>
            <person name="Baldrian P."/>
            <person name="Stursova M."/>
            <person name="Weitz H."/>
            <person name="Taylor A."/>
            <person name="Grigoriev I.V."/>
            <person name="Nagy L.G."/>
            <person name="Martin F."/>
            <person name="Kauserud H."/>
        </authorList>
    </citation>
    <scope>NUCLEOTIDE SEQUENCE</scope>
    <source>
        <strain evidence="1">CBHHK200</strain>
    </source>
</reference>
<comment type="caution">
    <text evidence="1">The sequence shown here is derived from an EMBL/GenBank/DDBJ whole genome shotgun (WGS) entry which is preliminary data.</text>
</comment>
<evidence type="ECO:0008006" key="3">
    <source>
        <dbReference type="Google" id="ProtNLM"/>
    </source>
</evidence>
<name>A0AAD6WYW3_9AGAR</name>
<gene>
    <name evidence="1" type="ORF">C8F04DRAFT_1119155</name>
</gene>
<dbReference type="Gene3D" id="1.20.1280.50">
    <property type="match status" value="1"/>
</dbReference>
<accession>A0AAD6WYW3</accession>
<protein>
    <recommendedName>
        <fullName evidence="3">F-box domain-containing protein</fullName>
    </recommendedName>
</protein>
<sequence>MLSVLERPPQESQHDALSHLPPEIVSEIFIQFLPPYPKAPPLFGPVSPLLLCRICRRWREIALSKDYEEQDMRLAELQLAPGYVGSNLLRSTLLYCRRWKHVEICNPFEHLHLIQHFEMPLLRDLTFGPCNYPSQTADEDFVALELFDRAPQLKDISLTRYFLKAAMHFPWAQLTHLHGECIYATECVEILCEAPQLVGCAFAICSSDDSETYIPPLPVHHQLGFFTLHIDGAFDPDVQLSIILDSLTLPALRTLQIHEPNITLDSLTAFISRSQCTLDELRITKGVIEHAVYRDALPSIGTITVEKSED</sequence>
<dbReference type="EMBL" id="JARJCM010000111">
    <property type="protein sequence ID" value="KAJ7028581.1"/>
    <property type="molecule type" value="Genomic_DNA"/>
</dbReference>
<dbReference type="Proteomes" id="UP001218188">
    <property type="component" value="Unassembled WGS sequence"/>
</dbReference>
<keyword evidence="2" id="KW-1185">Reference proteome</keyword>
<proteinExistence type="predicted"/>
<evidence type="ECO:0000313" key="2">
    <source>
        <dbReference type="Proteomes" id="UP001218188"/>
    </source>
</evidence>
<evidence type="ECO:0000313" key="1">
    <source>
        <dbReference type="EMBL" id="KAJ7028581.1"/>
    </source>
</evidence>
<dbReference type="AlphaFoldDB" id="A0AAD6WYW3"/>
<organism evidence="1 2">
    <name type="scientific">Mycena alexandri</name>
    <dbReference type="NCBI Taxonomy" id="1745969"/>
    <lineage>
        <taxon>Eukaryota</taxon>
        <taxon>Fungi</taxon>
        <taxon>Dikarya</taxon>
        <taxon>Basidiomycota</taxon>
        <taxon>Agaricomycotina</taxon>
        <taxon>Agaricomycetes</taxon>
        <taxon>Agaricomycetidae</taxon>
        <taxon>Agaricales</taxon>
        <taxon>Marasmiineae</taxon>
        <taxon>Mycenaceae</taxon>
        <taxon>Mycena</taxon>
    </lineage>
</organism>